<name>A0AAD6VR58_9AGAR</name>
<dbReference type="SMART" id="SM00647">
    <property type="entry name" value="IBR"/>
    <property type="match status" value="2"/>
</dbReference>
<keyword evidence="13" id="KW-1185">Reference proteome</keyword>
<dbReference type="Pfam" id="PF01485">
    <property type="entry name" value="IBR"/>
    <property type="match status" value="2"/>
</dbReference>
<dbReference type="InterPro" id="IPR002867">
    <property type="entry name" value="IBR_dom"/>
</dbReference>
<evidence type="ECO:0000256" key="6">
    <source>
        <dbReference type="ARBA" id="ARBA00022771"/>
    </source>
</evidence>
<dbReference type="GO" id="GO:0008270">
    <property type="term" value="F:zinc ion binding"/>
    <property type="evidence" value="ECO:0007669"/>
    <property type="project" value="UniProtKB-KW"/>
</dbReference>
<dbReference type="InterPro" id="IPR001841">
    <property type="entry name" value="Znf_RING"/>
</dbReference>
<evidence type="ECO:0000313" key="13">
    <source>
        <dbReference type="Proteomes" id="UP001219525"/>
    </source>
</evidence>
<keyword evidence="8" id="KW-0862">Zinc</keyword>
<dbReference type="Gene3D" id="1.20.120.1750">
    <property type="match status" value="1"/>
</dbReference>
<dbReference type="InterPro" id="IPR013083">
    <property type="entry name" value="Znf_RING/FYVE/PHD"/>
</dbReference>
<dbReference type="InterPro" id="IPR044066">
    <property type="entry name" value="TRIAD_supradom"/>
</dbReference>
<evidence type="ECO:0000256" key="4">
    <source>
        <dbReference type="ARBA" id="ARBA00022723"/>
    </source>
</evidence>
<keyword evidence="5" id="KW-0677">Repeat</keyword>
<dbReference type="Proteomes" id="UP001219525">
    <property type="component" value="Unassembled WGS sequence"/>
</dbReference>
<dbReference type="CDD" id="cd20335">
    <property type="entry name" value="BRcat_RBR"/>
    <property type="match status" value="1"/>
</dbReference>
<reference evidence="12" key="1">
    <citation type="submission" date="2023-03" db="EMBL/GenBank/DDBJ databases">
        <title>Massive genome expansion in bonnet fungi (Mycena s.s.) driven by repeated elements and novel gene families across ecological guilds.</title>
        <authorList>
            <consortium name="Lawrence Berkeley National Laboratory"/>
            <person name="Harder C.B."/>
            <person name="Miyauchi S."/>
            <person name="Viragh M."/>
            <person name="Kuo A."/>
            <person name="Thoen E."/>
            <person name="Andreopoulos B."/>
            <person name="Lu D."/>
            <person name="Skrede I."/>
            <person name="Drula E."/>
            <person name="Henrissat B."/>
            <person name="Morin E."/>
            <person name="Kohler A."/>
            <person name="Barry K."/>
            <person name="LaButti K."/>
            <person name="Morin E."/>
            <person name="Salamov A."/>
            <person name="Lipzen A."/>
            <person name="Mereny Z."/>
            <person name="Hegedus B."/>
            <person name="Baldrian P."/>
            <person name="Stursova M."/>
            <person name="Weitz H."/>
            <person name="Taylor A."/>
            <person name="Grigoriev I.V."/>
            <person name="Nagy L.G."/>
            <person name="Martin F."/>
            <person name="Kauserud H."/>
        </authorList>
    </citation>
    <scope>NUCLEOTIDE SEQUENCE</scope>
    <source>
        <strain evidence="12">9144</strain>
    </source>
</reference>
<dbReference type="InterPro" id="IPR017907">
    <property type="entry name" value="Znf_RING_CS"/>
</dbReference>
<keyword evidence="6 9" id="KW-0863">Zinc-finger</keyword>
<dbReference type="PANTHER" id="PTHR11685">
    <property type="entry name" value="RBR FAMILY RING FINGER AND IBR DOMAIN-CONTAINING"/>
    <property type="match status" value="1"/>
</dbReference>
<evidence type="ECO:0000256" key="3">
    <source>
        <dbReference type="ARBA" id="ARBA00022679"/>
    </source>
</evidence>
<proteinExistence type="predicted"/>
<dbReference type="GO" id="GO:0016567">
    <property type="term" value="P:protein ubiquitination"/>
    <property type="evidence" value="ECO:0007669"/>
    <property type="project" value="InterPro"/>
</dbReference>
<evidence type="ECO:0000259" key="11">
    <source>
        <dbReference type="PROSITE" id="PS51873"/>
    </source>
</evidence>
<protein>
    <recommendedName>
        <fullName evidence="2">RBR-type E3 ubiquitin transferase</fullName>
        <ecNumber evidence="2">2.3.2.31</ecNumber>
    </recommendedName>
</protein>
<evidence type="ECO:0000256" key="5">
    <source>
        <dbReference type="ARBA" id="ARBA00022737"/>
    </source>
</evidence>
<feature type="domain" description="RING-type" evidence="10">
    <location>
        <begin position="183"/>
        <end position="220"/>
    </location>
</feature>
<accession>A0AAD6VR58</accession>
<keyword evidence="4" id="KW-0479">Metal-binding</keyword>
<gene>
    <name evidence="12" type="ORF">GGX14DRAFT_355237</name>
</gene>
<evidence type="ECO:0000259" key="10">
    <source>
        <dbReference type="PROSITE" id="PS50089"/>
    </source>
</evidence>
<dbReference type="EC" id="2.3.2.31" evidence="2"/>
<evidence type="ECO:0000313" key="12">
    <source>
        <dbReference type="EMBL" id="KAJ7220337.1"/>
    </source>
</evidence>
<comment type="caution">
    <text evidence="12">The sequence shown here is derived from an EMBL/GenBank/DDBJ whole genome shotgun (WGS) entry which is preliminary data.</text>
</comment>
<dbReference type="InterPro" id="IPR031127">
    <property type="entry name" value="E3_UB_ligase_RBR"/>
</dbReference>
<dbReference type="AlphaFoldDB" id="A0AAD6VR58"/>
<evidence type="ECO:0000256" key="8">
    <source>
        <dbReference type="ARBA" id="ARBA00022833"/>
    </source>
</evidence>
<organism evidence="12 13">
    <name type="scientific">Mycena pura</name>
    <dbReference type="NCBI Taxonomy" id="153505"/>
    <lineage>
        <taxon>Eukaryota</taxon>
        <taxon>Fungi</taxon>
        <taxon>Dikarya</taxon>
        <taxon>Basidiomycota</taxon>
        <taxon>Agaricomycotina</taxon>
        <taxon>Agaricomycetes</taxon>
        <taxon>Agaricomycetidae</taxon>
        <taxon>Agaricales</taxon>
        <taxon>Marasmiineae</taxon>
        <taxon>Mycenaceae</taxon>
        <taxon>Mycena</taxon>
    </lineage>
</organism>
<evidence type="ECO:0000256" key="1">
    <source>
        <dbReference type="ARBA" id="ARBA00001798"/>
    </source>
</evidence>
<dbReference type="GO" id="GO:0061630">
    <property type="term" value="F:ubiquitin protein ligase activity"/>
    <property type="evidence" value="ECO:0007669"/>
    <property type="project" value="UniProtKB-EC"/>
</dbReference>
<comment type="catalytic activity">
    <reaction evidence="1">
        <text>[E2 ubiquitin-conjugating enzyme]-S-ubiquitinyl-L-cysteine + [acceptor protein]-L-lysine = [E2 ubiquitin-conjugating enzyme]-L-cysteine + [acceptor protein]-N(6)-ubiquitinyl-L-lysine.</text>
        <dbReference type="EC" id="2.3.2.31"/>
    </reaction>
</comment>
<dbReference type="Gene3D" id="3.30.40.10">
    <property type="entry name" value="Zinc/RING finger domain, C3HC4 (zinc finger)"/>
    <property type="match status" value="1"/>
</dbReference>
<keyword evidence="7" id="KW-0833">Ubl conjugation pathway</keyword>
<evidence type="ECO:0000256" key="2">
    <source>
        <dbReference type="ARBA" id="ARBA00012251"/>
    </source>
</evidence>
<dbReference type="CDD" id="cd22584">
    <property type="entry name" value="Rcat_RBR_unk"/>
    <property type="match status" value="1"/>
</dbReference>
<dbReference type="SUPFAM" id="SSF57850">
    <property type="entry name" value="RING/U-box"/>
    <property type="match status" value="2"/>
</dbReference>
<keyword evidence="3" id="KW-0808">Transferase</keyword>
<evidence type="ECO:0000256" key="9">
    <source>
        <dbReference type="PROSITE-ProRule" id="PRU00175"/>
    </source>
</evidence>
<evidence type="ECO:0000256" key="7">
    <source>
        <dbReference type="ARBA" id="ARBA00022786"/>
    </source>
</evidence>
<feature type="domain" description="RING-type" evidence="11">
    <location>
        <begin position="179"/>
        <end position="373"/>
    </location>
</feature>
<dbReference type="PROSITE" id="PS50089">
    <property type="entry name" value="ZF_RING_2"/>
    <property type="match status" value="1"/>
</dbReference>
<dbReference type="PROSITE" id="PS51873">
    <property type="entry name" value="TRIAD"/>
    <property type="match status" value="1"/>
</dbReference>
<sequence>MSSLLDLDSATAALISQLVLEDIDDIRRSSKGKGSEYSPLSNEECAFQAFADEVHQAVRYVQDLELARSVDHALELDQPVLAVLSVVEEGTRDDRLYAEALQNERPLPAQSEVQRLMEDPEFDPGHGRLLLNRLMVLSRRDGRDTVTDAAPSSSSQIVDVQRNDSLELAQRPDHWQMSRQVQCVICGERLRSSASFTATCGHFYCHECIANLARSCIGDESLYPLQCCRQPLPMEGPEGLFAQLERRLRCSLREKVTEFATPSANRMYCPRPTCSVFLGSNANRTADVRCASCGTDVCVSCKQTAHPGERCGENEALEQVKALARERHWQTCPGCARIFDLQQGCFHMTCLCRTQFCYVCAALWKNCRCPQWEETQLLNTAERRVENEMGARARVVAPEIFQRRVEERVERLRYDHDCADGHRWRRRDGRARCEQCHKMLPEYLLLCRSCGIAACVRCARNRL</sequence>
<dbReference type="PROSITE" id="PS00518">
    <property type="entry name" value="ZF_RING_1"/>
    <property type="match status" value="1"/>
</dbReference>
<dbReference type="EMBL" id="JARJCW010000010">
    <property type="protein sequence ID" value="KAJ7220337.1"/>
    <property type="molecule type" value="Genomic_DNA"/>
</dbReference>